<dbReference type="InterPro" id="IPR032675">
    <property type="entry name" value="LRR_dom_sf"/>
</dbReference>
<keyword evidence="2" id="KW-1185">Reference proteome</keyword>
<sequence>MATTSVSNDPKLPPELEMEIFRTAARLAPQTISHLLCVAHRAFTIEPILYETLILSSSTSLALETKPPSFWARNVRNIHIVKSPDKALVLSTLSTCTGIESLMALCDEDTQDLMPLLAPMRLKRLDIDVGQLFGPQVATYDLHLNPTFAGLTHLCIQDAHTFKFTTFSTTLPLLPELTHLRLEFGGLGASGLKVFLRDCKQLRVLISTTPTEFGPASLPTKGLHDDPRFVFLGKRVGEKDYIEGSQWDSWARAEVFVEKKRRGEIDPAWRCWIEESDMIPLVR</sequence>
<dbReference type="EMBL" id="JARKIF010000051">
    <property type="protein sequence ID" value="KAJ7607192.1"/>
    <property type="molecule type" value="Genomic_DNA"/>
</dbReference>
<dbReference type="Proteomes" id="UP001221142">
    <property type="component" value="Unassembled WGS sequence"/>
</dbReference>
<evidence type="ECO:0000313" key="2">
    <source>
        <dbReference type="Proteomes" id="UP001221142"/>
    </source>
</evidence>
<comment type="caution">
    <text evidence="1">The sequence shown here is derived from an EMBL/GenBank/DDBJ whole genome shotgun (WGS) entry which is preliminary data.</text>
</comment>
<reference evidence="1" key="1">
    <citation type="submission" date="2023-03" db="EMBL/GenBank/DDBJ databases">
        <title>Massive genome expansion in bonnet fungi (Mycena s.s.) driven by repeated elements and novel gene families across ecological guilds.</title>
        <authorList>
            <consortium name="Lawrence Berkeley National Laboratory"/>
            <person name="Harder C.B."/>
            <person name="Miyauchi S."/>
            <person name="Viragh M."/>
            <person name="Kuo A."/>
            <person name="Thoen E."/>
            <person name="Andreopoulos B."/>
            <person name="Lu D."/>
            <person name="Skrede I."/>
            <person name="Drula E."/>
            <person name="Henrissat B."/>
            <person name="Morin E."/>
            <person name="Kohler A."/>
            <person name="Barry K."/>
            <person name="LaButti K."/>
            <person name="Morin E."/>
            <person name="Salamov A."/>
            <person name="Lipzen A."/>
            <person name="Mereny Z."/>
            <person name="Hegedus B."/>
            <person name="Baldrian P."/>
            <person name="Stursova M."/>
            <person name="Weitz H."/>
            <person name="Taylor A."/>
            <person name="Grigoriev I.V."/>
            <person name="Nagy L.G."/>
            <person name="Martin F."/>
            <person name="Kauserud H."/>
        </authorList>
    </citation>
    <scope>NUCLEOTIDE SEQUENCE</scope>
    <source>
        <strain evidence="1">9284</strain>
    </source>
</reference>
<organism evidence="1 2">
    <name type="scientific">Roridomyces roridus</name>
    <dbReference type="NCBI Taxonomy" id="1738132"/>
    <lineage>
        <taxon>Eukaryota</taxon>
        <taxon>Fungi</taxon>
        <taxon>Dikarya</taxon>
        <taxon>Basidiomycota</taxon>
        <taxon>Agaricomycotina</taxon>
        <taxon>Agaricomycetes</taxon>
        <taxon>Agaricomycetidae</taxon>
        <taxon>Agaricales</taxon>
        <taxon>Marasmiineae</taxon>
        <taxon>Mycenaceae</taxon>
        <taxon>Roridomyces</taxon>
    </lineage>
</organism>
<protein>
    <submittedName>
        <fullName evidence="1">Uncharacterized protein</fullName>
    </submittedName>
</protein>
<accession>A0AAD7B1I4</accession>
<name>A0AAD7B1I4_9AGAR</name>
<evidence type="ECO:0000313" key="1">
    <source>
        <dbReference type="EMBL" id="KAJ7607192.1"/>
    </source>
</evidence>
<gene>
    <name evidence="1" type="ORF">FB45DRAFT_1040457</name>
</gene>
<dbReference type="AlphaFoldDB" id="A0AAD7B1I4"/>
<dbReference type="Gene3D" id="3.80.10.10">
    <property type="entry name" value="Ribonuclease Inhibitor"/>
    <property type="match status" value="1"/>
</dbReference>
<proteinExistence type="predicted"/>